<dbReference type="AlphaFoldDB" id="A0A239KQ89"/>
<dbReference type="OrthoDB" id="7658483at2"/>
<dbReference type="EMBL" id="FZOY01000007">
    <property type="protein sequence ID" value="SNT19354.1"/>
    <property type="molecule type" value="Genomic_DNA"/>
</dbReference>
<name>A0A239KQ89_9RHOB</name>
<evidence type="ECO:0000313" key="2">
    <source>
        <dbReference type="Proteomes" id="UP000198426"/>
    </source>
</evidence>
<protein>
    <submittedName>
        <fullName evidence="1">Uncharacterized protein</fullName>
    </submittedName>
</protein>
<dbReference type="Proteomes" id="UP000198426">
    <property type="component" value="Unassembled WGS sequence"/>
</dbReference>
<evidence type="ECO:0000313" key="1">
    <source>
        <dbReference type="EMBL" id="SNT19354.1"/>
    </source>
</evidence>
<dbReference type="RefSeq" id="WP_089234432.1">
    <property type="nucleotide sequence ID" value="NZ_FZOY01000007.1"/>
</dbReference>
<keyword evidence="2" id="KW-1185">Reference proteome</keyword>
<gene>
    <name evidence="1" type="ORF">SAMN05421757_107227</name>
</gene>
<accession>A0A239KQ89</accession>
<organism evidence="1 2">
    <name type="scientific">Tropicimonas sediminicola</name>
    <dbReference type="NCBI Taxonomy" id="1031541"/>
    <lineage>
        <taxon>Bacteria</taxon>
        <taxon>Pseudomonadati</taxon>
        <taxon>Pseudomonadota</taxon>
        <taxon>Alphaproteobacteria</taxon>
        <taxon>Rhodobacterales</taxon>
        <taxon>Roseobacteraceae</taxon>
        <taxon>Tropicimonas</taxon>
    </lineage>
</organism>
<proteinExistence type="predicted"/>
<reference evidence="1 2" key="1">
    <citation type="submission" date="2017-06" db="EMBL/GenBank/DDBJ databases">
        <authorList>
            <person name="Kim H.J."/>
            <person name="Triplett B.A."/>
        </authorList>
    </citation>
    <scope>NUCLEOTIDE SEQUENCE [LARGE SCALE GENOMIC DNA]</scope>
    <source>
        <strain evidence="1 2">DSM 29339</strain>
    </source>
</reference>
<sequence>MRRGGWHVLRDGAVLVLTRQVPPRFDVVAAGRFPTVRRERLATQIRQDLWRALQGQRGFSPVVEVTDRGDFVEVRAGGRVAAGGFDRAGLEARIEAVLAEPRNRARWLRCAGRAG</sequence>